<evidence type="ECO:0000313" key="6">
    <source>
        <dbReference type="EMBL" id="SUX11110.1"/>
    </source>
</evidence>
<keyword evidence="5" id="KW-0472">Membrane</keyword>
<dbReference type="InterPro" id="IPR030676">
    <property type="entry name" value="CitT-rel"/>
</dbReference>
<dbReference type="PANTHER" id="PTHR10283">
    <property type="entry name" value="SOLUTE CARRIER FAMILY 13 MEMBER"/>
    <property type="match status" value="1"/>
</dbReference>
<dbReference type="EMBL" id="UFVD01000001">
    <property type="protein sequence ID" value="SUX11110.1"/>
    <property type="molecule type" value="Genomic_DNA"/>
</dbReference>
<dbReference type="Proteomes" id="UP000254920">
    <property type="component" value="Unassembled WGS sequence"/>
</dbReference>
<dbReference type="PIRSF" id="PIRSF002457">
    <property type="entry name" value="DASS"/>
    <property type="match status" value="1"/>
</dbReference>
<keyword evidence="7" id="KW-1185">Reference proteome</keyword>
<keyword evidence="3" id="KW-0812">Transmembrane</keyword>
<gene>
    <name evidence="6" type="primary">ybhI</name>
    <name evidence="6" type="ORF">NCTC12475_01325</name>
</gene>
<comment type="similarity">
    <text evidence="2">Belongs to the SLC13A/DASS transporter (TC 2.A.47) family. DIT1 subfamily.</text>
</comment>
<dbReference type="AlphaFoldDB" id="A0A381DKJ1"/>
<evidence type="ECO:0000256" key="3">
    <source>
        <dbReference type="ARBA" id="ARBA00022692"/>
    </source>
</evidence>
<dbReference type="PANTHER" id="PTHR10283:SF82">
    <property type="entry name" value="SOLUTE CARRIER FAMILY 13 MEMBER 2"/>
    <property type="match status" value="1"/>
</dbReference>
<sequence length="494" mass="53633">MPEEISQQKPSLAKQYGLIFAILSMFIIWMLPNPSDLPIAGQRMIGILVFAIIVWMSECMSYPVSAFVILSLMAFGLGIAPSIENPQIMMGTSKAIKIALSGFSNSSWALVMAALFLSAAMIITGLDKRIALFVMSKIGTKAKHMVIGVILVGCILSFFVPSTTARVSCVVPIVIGIIRAFGVKAGSTFAAIMMIAVAQADSLWNVGVKTAAAQNMVMIGFVKDILKTDISWFEWFIAAAPFSAVMSIILYITLIKILPPEIDEIPGGQTAIKKMKEEMGSISINEKKLMVISCILLFFWATEKTLHPFDTASVTIAGIAIMFLPKIGVMDWKNAVGKINWGTIILFGVGISLGTALLQTKAAVWLANYFVNIFGLNSMSALMLVAILGFFLIIIHLGFASATALAAAMIPIIISVLQNVETPDINVLGLTMILQYVICFGFILPVNAPQNMIAYSTGYFSVKQFVITGIPLCIMAYLLILFFSATYWSWLGYV</sequence>
<dbReference type="InterPro" id="IPR001898">
    <property type="entry name" value="SLC13A/DASS"/>
</dbReference>
<keyword evidence="4" id="KW-1133">Transmembrane helix</keyword>
<name>A0A381DKJ1_9BACT</name>
<organism evidence="6 7">
    <name type="scientific">Campylobacter sputorum subsp. sputorum</name>
    <dbReference type="NCBI Taxonomy" id="32024"/>
    <lineage>
        <taxon>Bacteria</taxon>
        <taxon>Pseudomonadati</taxon>
        <taxon>Campylobacterota</taxon>
        <taxon>Epsilonproteobacteria</taxon>
        <taxon>Campylobacterales</taxon>
        <taxon>Campylobacteraceae</taxon>
        <taxon>Campylobacter</taxon>
    </lineage>
</organism>
<dbReference type="GO" id="GO:0008514">
    <property type="term" value="F:organic anion transmembrane transporter activity"/>
    <property type="evidence" value="ECO:0007669"/>
    <property type="project" value="UniProtKB-ARBA"/>
</dbReference>
<dbReference type="STRING" id="32024.GCA_000788295_01646"/>
<evidence type="ECO:0000256" key="1">
    <source>
        <dbReference type="ARBA" id="ARBA00004141"/>
    </source>
</evidence>
<dbReference type="GeneID" id="93089979"/>
<evidence type="ECO:0000256" key="2">
    <source>
        <dbReference type="ARBA" id="ARBA00007349"/>
    </source>
</evidence>
<evidence type="ECO:0000313" key="7">
    <source>
        <dbReference type="Proteomes" id="UP000254920"/>
    </source>
</evidence>
<dbReference type="GO" id="GO:1905039">
    <property type="term" value="P:carboxylic acid transmembrane transport"/>
    <property type="evidence" value="ECO:0007669"/>
    <property type="project" value="UniProtKB-ARBA"/>
</dbReference>
<evidence type="ECO:0000256" key="4">
    <source>
        <dbReference type="ARBA" id="ARBA00022989"/>
    </source>
</evidence>
<accession>A0A381DKJ1</accession>
<comment type="subcellular location">
    <subcellularLocation>
        <location evidence="1">Membrane</location>
        <topology evidence="1">Multi-pass membrane protein</topology>
    </subcellularLocation>
</comment>
<dbReference type="OrthoDB" id="9763713at2"/>
<evidence type="ECO:0000256" key="5">
    <source>
        <dbReference type="ARBA" id="ARBA00023136"/>
    </source>
</evidence>
<protein>
    <submittedName>
        <fullName evidence="6">Sodium-dependent transporter</fullName>
    </submittedName>
</protein>
<dbReference type="GO" id="GO:0005886">
    <property type="term" value="C:plasma membrane"/>
    <property type="evidence" value="ECO:0007669"/>
    <property type="project" value="TreeGrafter"/>
</dbReference>
<proteinExistence type="inferred from homology"/>
<reference evidence="6 7" key="1">
    <citation type="submission" date="2018-06" db="EMBL/GenBank/DDBJ databases">
        <authorList>
            <consortium name="Pathogen Informatics"/>
            <person name="Doyle S."/>
        </authorList>
    </citation>
    <scope>NUCLEOTIDE SEQUENCE [LARGE SCALE GENOMIC DNA]</scope>
    <source>
        <strain evidence="6 7">NCTC12475</strain>
    </source>
</reference>
<dbReference type="Pfam" id="PF00939">
    <property type="entry name" value="Na_sulph_symp"/>
    <property type="match status" value="1"/>
</dbReference>
<dbReference type="NCBIfam" id="TIGR00785">
    <property type="entry name" value="dass"/>
    <property type="match status" value="1"/>
</dbReference>
<dbReference type="RefSeq" id="WP_089181883.1">
    <property type="nucleotide sequence ID" value="NZ_CP043427.1"/>
</dbReference>